<evidence type="ECO:0000256" key="5">
    <source>
        <dbReference type="ARBA" id="ARBA00022530"/>
    </source>
</evidence>
<dbReference type="GO" id="GO:0005615">
    <property type="term" value="C:extracellular space"/>
    <property type="evidence" value="ECO:0007669"/>
    <property type="project" value="TreeGrafter"/>
</dbReference>
<dbReference type="SMART" id="SM00097">
    <property type="entry name" value="WNT1"/>
    <property type="match status" value="1"/>
</dbReference>
<evidence type="ECO:0000256" key="1">
    <source>
        <dbReference type="ARBA" id="ARBA00004498"/>
    </source>
</evidence>
<dbReference type="GO" id="GO:0045165">
    <property type="term" value="P:cell fate commitment"/>
    <property type="evidence" value="ECO:0007669"/>
    <property type="project" value="TreeGrafter"/>
</dbReference>
<comment type="similarity">
    <text evidence="2 9">Belongs to the Wnt family.</text>
</comment>
<evidence type="ECO:0000256" key="6">
    <source>
        <dbReference type="ARBA" id="ARBA00022687"/>
    </source>
</evidence>
<evidence type="ECO:0000256" key="4">
    <source>
        <dbReference type="ARBA" id="ARBA00022525"/>
    </source>
</evidence>
<dbReference type="InterPro" id="IPR043158">
    <property type="entry name" value="Wnt_C"/>
</dbReference>
<dbReference type="PROSITE" id="PS00246">
    <property type="entry name" value="WNT1"/>
    <property type="match status" value="1"/>
</dbReference>
<comment type="caution">
    <text evidence="11">The sequence shown here is derived from an EMBL/GenBank/DDBJ whole genome shotgun (WGS) entry which is preliminary data.</text>
</comment>
<dbReference type="PRINTS" id="PR01349">
    <property type="entry name" value="WNTPROTEIN"/>
</dbReference>
<keyword evidence="10" id="KW-0732">Signal</keyword>
<reference evidence="11" key="1">
    <citation type="submission" date="2023-06" db="EMBL/GenBank/DDBJ databases">
        <title>Genomic analysis of the entomopathogenic nematode Steinernema hermaphroditum.</title>
        <authorList>
            <person name="Schwarz E.M."/>
            <person name="Heppert J.K."/>
            <person name="Baniya A."/>
            <person name="Schwartz H.T."/>
            <person name="Tan C.-H."/>
            <person name="Antoshechkin I."/>
            <person name="Sternberg P.W."/>
            <person name="Goodrich-Blair H."/>
            <person name="Dillman A.R."/>
        </authorList>
    </citation>
    <scope>NUCLEOTIDE SEQUENCE</scope>
    <source>
        <strain evidence="11">PS9179</strain>
        <tissue evidence="11">Whole animal</tissue>
    </source>
</reference>
<evidence type="ECO:0000256" key="8">
    <source>
        <dbReference type="ARBA" id="ARBA00023288"/>
    </source>
</evidence>
<evidence type="ECO:0000256" key="7">
    <source>
        <dbReference type="ARBA" id="ARBA00023157"/>
    </source>
</evidence>
<dbReference type="EMBL" id="JAUCMV010000001">
    <property type="protein sequence ID" value="KAK0423967.1"/>
    <property type="molecule type" value="Genomic_DNA"/>
</dbReference>
<feature type="chain" id="PRO_5041358188" description="Protein Wnt" evidence="10">
    <location>
        <begin position="23"/>
        <end position="647"/>
    </location>
</feature>
<comment type="subcellular location">
    <subcellularLocation>
        <location evidence="1 9">Secreted</location>
        <location evidence="1 9">Extracellular space</location>
        <location evidence="1 9">Extracellular matrix</location>
    </subcellularLocation>
</comment>
<accession>A0AA39IGK2</accession>
<evidence type="ECO:0000256" key="10">
    <source>
        <dbReference type="SAM" id="SignalP"/>
    </source>
</evidence>
<evidence type="ECO:0000256" key="3">
    <source>
        <dbReference type="ARBA" id="ARBA00022473"/>
    </source>
</evidence>
<evidence type="ECO:0000256" key="9">
    <source>
        <dbReference type="RuleBase" id="RU003500"/>
    </source>
</evidence>
<evidence type="ECO:0000313" key="11">
    <source>
        <dbReference type="EMBL" id="KAK0423967.1"/>
    </source>
</evidence>
<dbReference type="GO" id="GO:0005109">
    <property type="term" value="F:frizzled binding"/>
    <property type="evidence" value="ECO:0007669"/>
    <property type="project" value="TreeGrafter"/>
</dbReference>
<dbReference type="Pfam" id="PF00110">
    <property type="entry name" value="wnt"/>
    <property type="match status" value="2"/>
</dbReference>
<evidence type="ECO:0000313" key="12">
    <source>
        <dbReference type="Proteomes" id="UP001175271"/>
    </source>
</evidence>
<keyword evidence="12" id="KW-1185">Reference proteome</keyword>
<keyword evidence="5" id="KW-0272">Extracellular matrix</keyword>
<dbReference type="Proteomes" id="UP001175271">
    <property type="component" value="Unassembled WGS sequence"/>
</dbReference>
<dbReference type="AlphaFoldDB" id="A0AA39IGK2"/>
<gene>
    <name evidence="11" type="ORF">QR680_008435</name>
</gene>
<dbReference type="GO" id="GO:0005125">
    <property type="term" value="F:cytokine activity"/>
    <property type="evidence" value="ECO:0007669"/>
    <property type="project" value="TreeGrafter"/>
</dbReference>
<evidence type="ECO:0000256" key="2">
    <source>
        <dbReference type="ARBA" id="ARBA00005683"/>
    </source>
</evidence>
<dbReference type="InterPro" id="IPR018161">
    <property type="entry name" value="Wnt_CS"/>
</dbReference>
<name>A0AA39IGK2_9BILA</name>
<dbReference type="PANTHER" id="PTHR12027:SF116">
    <property type="entry name" value="ABNORMAL CELL LINEAGE PROTEIN 44"/>
    <property type="match status" value="1"/>
</dbReference>
<feature type="signal peptide" evidence="10">
    <location>
        <begin position="1"/>
        <end position="22"/>
    </location>
</feature>
<dbReference type="PANTHER" id="PTHR12027">
    <property type="entry name" value="WNT RELATED"/>
    <property type="match status" value="1"/>
</dbReference>
<keyword evidence="8" id="KW-0449">Lipoprotein</keyword>
<dbReference type="GO" id="GO:0060070">
    <property type="term" value="P:canonical Wnt signaling pathway"/>
    <property type="evidence" value="ECO:0007669"/>
    <property type="project" value="TreeGrafter"/>
</dbReference>
<comment type="function">
    <text evidence="9">Ligand for members of the frizzled family of seven transmembrane receptors.</text>
</comment>
<dbReference type="PROSITE" id="PS51257">
    <property type="entry name" value="PROKAR_LIPOPROTEIN"/>
    <property type="match status" value="1"/>
</dbReference>
<keyword evidence="6 9" id="KW-0879">Wnt signaling pathway</keyword>
<keyword evidence="3 9" id="KW-0217">Developmental protein</keyword>
<organism evidence="11 12">
    <name type="scientific">Steinernema hermaphroditum</name>
    <dbReference type="NCBI Taxonomy" id="289476"/>
    <lineage>
        <taxon>Eukaryota</taxon>
        <taxon>Metazoa</taxon>
        <taxon>Ecdysozoa</taxon>
        <taxon>Nematoda</taxon>
        <taxon>Chromadorea</taxon>
        <taxon>Rhabditida</taxon>
        <taxon>Tylenchina</taxon>
        <taxon>Panagrolaimomorpha</taxon>
        <taxon>Strongyloidoidea</taxon>
        <taxon>Steinernematidae</taxon>
        <taxon>Steinernema</taxon>
    </lineage>
</organism>
<dbReference type="GO" id="GO:0030182">
    <property type="term" value="P:neuron differentiation"/>
    <property type="evidence" value="ECO:0007669"/>
    <property type="project" value="TreeGrafter"/>
</dbReference>
<dbReference type="InterPro" id="IPR005817">
    <property type="entry name" value="Wnt"/>
</dbReference>
<keyword evidence="7" id="KW-1015">Disulfide bond</keyword>
<keyword evidence="4" id="KW-0964">Secreted</keyword>
<proteinExistence type="inferred from homology"/>
<protein>
    <recommendedName>
        <fullName evidence="9">Protein Wnt</fullName>
    </recommendedName>
</protein>
<dbReference type="Gene3D" id="3.30.2460.20">
    <property type="match status" value="1"/>
</dbReference>
<dbReference type="CDD" id="cd13113">
    <property type="entry name" value="Wnt"/>
    <property type="match status" value="1"/>
</dbReference>
<sequence length="647" mass="72928">MFRGIPVVLLLHFLVVGCVVDSEPNWWKVYWLNSPLFDAKALLGPKLHHISKKDPELLKVFREAFVEALVECKRHTKNHRWNCEVEGTHPYQALFPTTSGYASREYAFLLALSTASAVRSIARACAQGRLRGCSCDPSKRGPVHSSPSKVWSPCGVNHGSDNIRYANRLTKRLIDRPFMCHFGDSDRQIHLHNIAVGRTRVKGEVKCECTAIFGTCLEQKCEQRSIEMNEIGDSLIRSLMRSRRIRRSNTVDVNPMTCALPNNEKKMRHRPVASPLASILLTHADAAIQLRSPITPREDHLHMHHVRLLLLVWSSLLPLLATAFGFEHHNQLQQGPQTALPPPPDKLAQGCSPELLHLRTYRHFYQLCRQQPALAVSAYEGILEAMEQCREQMRFQPWDCSQPGTILHEPGVLKYGYRESAYLWSMSSAGAAWGVATACAQGWLDECKCVGDDATGAGGWEWAGCSYGVQYGITTARKLLTRQGLAKSPLKKLEKHNLKAGRIAVKKTLISSCKCHGVSGSCQQRTCWKKPAHLSEISNHLTEKYRKAKQILDGSKAKNAELIYLEQSPDVCSVQHKHLMQRRALPRICNWRNETHSQGNCNKLCCGKGFHVSHEVTSYKCDCKFIWCCKLECNDCLQHQWVSTCAP</sequence>